<evidence type="ECO:0000256" key="4">
    <source>
        <dbReference type="ARBA" id="ARBA00011738"/>
    </source>
</evidence>
<comment type="similarity">
    <text evidence="3 11">Belongs to the class-II pyridoxal-phosphate-dependent aminotransferase family. Histidinol-phosphate aminotransferase subfamily.</text>
</comment>
<feature type="domain" description="Aminotransferase class I/classII large" evidence="12">
    <location>
        <begin position="34"/>
        <end position="338"/>
    </location>
</feature>
<keyword evidence="14" id="KW-1185">Reference proteome</keyword>
<dbReference type="GO" id="GO:0030170">
    <property type="term" value="F:pyridoxal phosphate binding"/>
    <property type="evidence" value="ECO:0007669"/>
    <property type="project" value="InterPro"/>
</dbReference>
<comment type="caution">
    <text evidence="13">The sequence shown here is derived from an EMBL/GenBank/DDBJ whole genome shotgun (WGS) entry which is preliminary data.</text>
</comment>
<evidence type="ECO:0000256" key="1">
    <source>
        <dbReference type="ARBA" id="ARBA00001933"/>
    </source>
</evidence>
<evidence type="ECO:0000313" key="13">
    <source>
        <dbReference type="EMBL" id="NLS11441.1"/>
    </source>
</evidence>
<dbReference type="InterPro" id="IPR004839">
    <property type="entry name" value="Aminotransferase_I/II_large"/>
</dbReference>
<dbReference type="EMBL" id="JABAIK010000001">
    <property type="protein sequence ID" value="NLS11441.1"/>
    <property type="molecule type" value="Genomic_DNA"/>
</dbReference>
<dbReference type="RefSeq" id="WP_168834544.1">
    <property type="nucleotide sequence ID" value="NZ_JABAIK010000001.1"/>
</dbReference>
<comment type="subunit">
    <text evidence="4 11">Homodimer.</text>
</comment>
<dbReference type="GO" id="GO:0000105">
    <property type="term" value="P:L-histidine biosynthetic process"/>
    <property type="evidence" value="ECO:0007669"/>
    <property type="project" value="UniProtKB-UniRule"/>
</dbReference>
<dbReference type="Pfam" id="PF00155">
    <property type="entry name" value="Aminotran_1_2"/>
    <property type="match status" value="1"/>
</dbReference>
<evidence type="ECO:0000259" key="12">
    <source>
        <dbReference type="Pfam" id="PF00155"/>
    </source>
</evidence>
<dbReference type="HAMAP" id="MF_01023">
    <property type="entry name" value="HisC_aminotrans_2"/>
    <property type="match status" value="1"/>
</dbReference>
<keyword evidence="8 11" id="KW-0663">Pyridoxal phosphate</keyword>
<dbReference type="NCBIfam" id="TIGR01141">
    <property type="entry name" value="hisC"/>
    <property type="match status" value="1"/>
</dbReference>
<protein>
    <recommendedName>
        <fullName evidence="11">Histidinol-phosphate aminotransferase</fullName>
        <ecNumber evidence="11">2.6.1.9</ecNumber>
    </recommendedName>
    <alternativeName>
        <fullName evidence="11">Imidazole acetol-phosphate transaminase</fullName>
    </alternativeName>
</protein>
<keyword evidence="7 11" id="KW-0808">Transferase</keyword>
<dbReference type="InterPro" id="IPR015424">
    <property type="entry name" value="PyrdxlP-dep_Trfase"/>
</dbReference>
<dbReference type="AlphaFoldDB" id="A0A7X8YFK6"/>
<comment type="catalytic activity">
    <reaction evidence="10 11">
        <text>L-histidinol phosphate + 2-oxoglutarate = 3-(imidazol-4-yl)-2-oxopropyl phosphate + L-glutamate</text>
        <dbReference type="Rhea" id="RHEA:23744"/>
        <dbReference type="ChEBI" id="CHEBI:16810"/>
        <dbReference type="ChEBI" id="CHEBI:29985"/>
        <dbReference type="ChEBI" id="CHEBI:57766"/>
        <dbReference type="ChEBI" id="CHEBI:57980"/>
        <dbReference type="EC" id="2.6.1.9"/>
    </reaction>
</comment>
<dbReference type="EC" id="2.6.1.9" evidence="11"/>
<dbReference type="UniPathway" id="UPA00031">
    <property type="reaction ID" value="UER00012"/>
</dbReference>
<dbReference type="PANTHER" id="PTHR42885">
    <property type="entry name" value="HISTIDINOL-PHOSPHATE AMINOTRANSFERASE-RELATED"/>
    <property type="match status" value="1"/>
</dbReference>
<accession>A0A7X8YFK6</accession>
<feature type="modified residue" description="N6-(pyridoxal phosphate)lysine" evidence="11">
    <location>
        <position position="209"/>
    </location>
</feature>
<dbReference type="PANTHER" id="PTHR42885:SF2">
    <property type="entry name" value="HISTIDINOL-PHOSPHATE AMINOTRANSFERASE"/>
    <property type="match status" value="1"/>
</dbReference>
<evidence type="ECO:0000256" key="9">
    <source>
        <dbReference type="ARBA" id="ARBA00023102"/>
    </source>
</evidence>
<comment type="cofactor">
    <cofactor evidence="1 11">
        <name>pyridoxal 5'-phosphate</name>
        <dbReference type="ChEBI" id="CHEBI:597326"/>
    </cofactor>
</comment>
<dbReference type="CDD" id="cd00609">
    <property type="entry name" value="AAT_like"/>
    <property type="match status" value="1"/>
</dbReference>
<evidence type="ECO:0000256" key="5">
    <source>
        <dbReference type="ARBA" id="ARBA00022576"/>
    </source>
</evidence>
<evidence type="ECO:0000256" key="11">
    <source>
        <dbReference type="HAMAP-Rule" id="MF_01023"/>
    </source>
</evidence>
<evidence type="ECO:0000256" key="6">
    <source>
        <dbReference type="ARBA" id="ARBA00022605"/>
    </source>
</evidence>
<dbReference type="Proteomes" id="UP000535589">
    <property type="component" value="Unassembled WGS sequence"/>
</dbReference>
<organism evidence="13 14">
    <name type="scientific">Vibrio agarilyticus</name>
    <dbReference type="NCBI Taxonomy" id="2726741"/>
    <lineage>
        <taxon>Bacteria</taxon>
        <taxon>Pseudomonadati</taxon>
        <taxon>Pseudomonadota</taxon>
        <taxon>Gammaproteobacteria</taxon>
        <taxon>Vibrionales</taxon>
        <taxon>Vibrionaceae</taxon>
        <taxon>Vibrio</taxon>
    </lineage>
</organism>
<reference evidence="13 14" key="1">
    <citation type="submission" date="2020-04" db="EMBL/GenBank/DDBJ databases">
        <title>Vibrio sp. SM6, a novel species isolated from seawater.</title>
        <authorList>
            <person name="Wang X."/>
        </authorList>
    </citation>
    <scope>NUCLEOTIDE SEQUENCE [LARGE SCALE GENOMIC DNA]</scope>
    <source>
        <strain evidence="13 14">SM6</strain>
    </source>
</reference>
<comment type="pathway">
    <text evidence="2 11">Amino-acid biosynthesis; L-histidine biosynthesis; L-histidine from 5-phospho-alpha-D-ribose 1-diphosphate: step 7/9.</text>
</comment>
<dbReference type="PROSITE" id="PS00599">
    <property type="entry name" value="AA_TRANSFER_CLASS_2"/>
    <property type="match status" value="1"/>
</dbReference>
<name>A0A7X8YFK6_9VIBR</name>
<keyword evidence="9 11" id="KW-0368">Histidine biosynthesis</keyword>
<dbReference type="Gene3D" id="3.90.1150.10">
    <property type="entry name" value="Aspartate Aminotransferase, domain 1"/>
    <property type="match status" value="1"/>
</dbReference>
<keyword evidence="5 11" id="KW-0032">Aminotransferase</keyword>
<dbReference type="SUPFAM" id="SSF53383">
    <property type="entry name" value="PLP-dependent transferases"/>
    <property type="match status" value="1"/>
</dbReference>
<gene>
    <name evidence="11" type="primary">hisC</name>
    <name evidence="13" type="ORF">HGP28_00885</name>
</gene>
<evidence type="ECO:0000256" key="3">
    <source>
        <dbReference type="ARBA" id="ARBA00007970"/>
    </source>
</evidence>
<evidence type="ECO:0000256" key="2">
    <source>
        <dbReference type="ARBA" id="ARBA00005011"/>
    </source>
</evidence>
<dbReference type="InterPro" id="IPR001917">
    <property type="entry name" value="Aminotrans_II_pyridoxalP_BS"/>
</dbReference>
<dbReference type="InterPro" id="IPR015422">
    <property type="entry name" value="PyrdxlP-dep_Trfase_small"/>
</dbReference>
<sequence length="351" mass="38807">MEKLARKQVQQLTPYLSARRIGGTGDVWLNANESPFNNEYKADFTRLNRYSECQPPQLIDAYAAYAGVQPEQVLASRGADEGIELLVRAFCEPGLDSILYCPPTYGMYSISAETFGVERKTVPLTADWQLDLPAIEANLDKVKLVFVCSPNNPTGNLVKRDDIIQLLEMTKERAIVVMDEAYIDFCPEASCVDLLSRYDNLAILRTLSKAFALAGLRCGFTLANASLIDVLLKVIAPYPVPVPVADIACQALSESGLARAKYQVLELNANRAYLQVGLSMVAGVQVFEGWGNYLLVKFPDGDALFKAAWDQGMILRNSPIENCVRISVGSRDECEKIVGFVRNFYAYTQTA</sequence>
<dbReference type="InterPro" id="IPR005861">
    <property type="entry name" value="HisP_aminotrans"/>
</dbReference>
<evidence type="ECO:0000256" key="8">
    <source>
        <dbReference type="ARBA" id="ARBA00022898"/>
    </source>
</evidence>
<dbReference type="GO" id="GO:0004400">
    <property type="term" value="F:histidinol-phosphate transaminase activity"/>
    <property type="evidence" value="ECO:0007669"/>
    <property type="project" value="UniProtKB-UniRule"/>
</dbReference>
<evidence type="ECO:0000256" key="7">
    <source>
        <dbReference type="ARBA" id="ARBA00022679"/>
    </source>
</evidence>
<keyword evidence="6 11" id="KW-0028">Amino-acid biosynthesis</keyword>
<proteinExistence type="inferred from homology"/>
<evidence type="ECO:0000313" key="14">
    <source>
        <dbReference type="Proteomes" id="UP000535589"/>
    </source>
</evidence>
<dbReference type="Gene3D" id="3.40.640.10">
    <property type="entry name" value="Type I PLP-dependent aspartate aminotransferase-like (Major domain)"/>
    <property type="match status" value="1"/>
</dbReference>
<dbReference type="InterPro" id="IPR015421">
    <property type="entry name" value="PyrdxlP-dep_Trfase_major"/>
</dbReference>
<evidence type="ECO:0000256" key="10">
    <source>
        <dbReference type="ARBA" id="ARBA00047481"/>
    </source>
</evidence>